<dbReference type="Proteomes" id="UP000019050">
    <property type="component" value="Unassembled WGS sequence"/>
</dbReference>
<protein>
    <recommendedName>
        <fullName evidence="3">SAM-dependent methyltransferase</fullName>
    </recommendedName>
</protein>
<organism evidence="1 2">
    <name type="scientific">Abiotrophia defectiva ATCC 49176</name>
    <dbReference type="NCBI Taxonomy" id="592010"/>
    <lineage>
        <taxon>Bacteria</taxon>
        <taxon>Bacillati</taxon>
        <taxon>Bacillota</taxon>
        <taxon>Bacilli</taxon>
        <taxon>Lactobacillales</taxon>
        <taxon>Aerococcaceae</taxon>
        <taxon>Abiotrophia</taxon>
    </lineage>
</organism>
<reference evidence="1" key="1">
    <citation type="submission" date="2013-06" db="EMBL/GenBank/DDBJ databases">
        <authorList>
            <person name="Weinstock G."/>
            <person name="Sodergren E."/>
            <person name="Clifton S."/>
            <person name="Fulton L."/>
            <person name="Fulton B."/>
            <person name="Courtney L."/>
            <person name="Fronick C."/>
            <person name="Harrison M."/>
            <person name="Strong C."/>
            <person name="Farmer C."/>
            <person name="Delahaunty K."/>
            <person name="Markovic C."/>
            <person name="Hall O."/>
            <person name="Minx P."/>
            <person name="Tomlinson C."/>
            <person name="Mitreva M."/>
            <person name="Nelson J."/>
            <person name="Hou S."/>
            <person name="Wollam A."/>
            <person name="Pepin K.H."/>
            <person name="Johnson M."/>
            <person name="Bhonagiri V."/>
            <person name="Nash W.E."/>
            <person name="Warren W."/>
            <person name="Chinwalla A."/>
            <person name="Mardis E.R."/>
            <person name="Wilson R.K."/>
        </authorList>
    </citation>
    <scope>NUCLEOTIDE SEQUENCE [LARGE SCALE GENOMIC DNA]</scope>
    <source>
        <strain evidence="1">ATCC 49176</strain>
    </source>
</reference>
<name>W1Q4Y9_ABIDE</name>
<dbReference type="InterPro" id="IPR029063">
    <property type="entry name" value="SAM-dependent_MTases_sf"/>
</dbReference>
<evidence type="ECO:0000313" key="2">
    <source>
        <dbReference type="Proteomes" id="UP000019050"/>
    </source>
</evidence>
<dbReference type="OrthoDB" id="1653798at2"/>
<gene>
    <name evidence="1" type="ORF">GCWU000182_000006</name>
</gene>
<evidence type="ECO:0000313" key="1">
    <source>
        <dbReference type="EMBL" id="ESK66320.1"/>
    </source>
</evidence>
<proteinExistence type="predicted"/>
<dbReference type="Pfam" id="PF04445">
    <property type="entry name" value="SAM_MT"/>
    <property type="match status" value="1"/>
</dbReference>
<dbReference type="AlphaFoldDB" id="W1Q4Y9"/>
<dbReference type="HOGENOM" id="CLU_093128_0_0_9"/>
<dbReference type="RefSeq" id="WP_023390668.1">
    <property type="nucleotide sequence ID" value="NZ_KI535340.1"/>
</dbReference>
<dbReference type="SUPFAM" id="SSF53335">
    <property type="entry name" value="S-adenosyl-L-methionine-dependent methyltransferases"/>
    <property type="match status" value="1"/>
</dbReference>
<dbReference type="PANTHER" id="PTHR36112:SF1">
    <property type="entry name" value="RIBOSOMAL RNA SMALL SUBUNIT METHYLTRANSFERASE J"/>
    <property type="match status" value="1"/>
</dbReference>
<dbReference type="Gene3D" id="3.40.50.150">
    <property type="entry name" value="Vaccinia Virus protein VP39"/>
    <property type="match status" value="1"/>
</dbReference>
<dbReference type="GO" id="GO:0008990">
    <property type="term" value="F:rRNA (guanine-N2-)-methyltransferase activity"/>
    <property type="evidence" value="ECO:0007669"/>
    <property type="project" value="InterPro"/>
</dbReference>
<comment type="caution">
    <text evidence="1">The sequence shown here is derived from an EMBL/GenBank/DDBJ whole genome shotgun (WGS) entry which is preliminary data.</text>
</comment>
<dbReference type="eggNOG" id="COG4122">
    <property type="taxonomic scope" value="Bacteria"/>
</dbReference>
<sequence>MTLIVTTAIDKEPGLVKRAQELAQLYGGIYQDRGKRTMKQIYCQAEGALVLNKNELIYYDTEGQKLFFHPNTAWLRALNGRDPLLEALACPTGASVLDATMGMASDSLVMQYFGYQVTALEFNPLVHLIVSDGLSRFVMEDSRFTQAMRDLVTYCQDYQTYLAQAKDKSIDCVYFDPMFKVGIEESKNLDGIRLLANRQPLTEEALEQAKRVARHRIVVKAHYQDPIFEDLGLTRIKRSNTKFHYGYYQC</sequence>
<dbReference type="STRING" id="592010.GCWU000182_000006"/>
<dbReference type="EMBL" id="ACIN03000001">
    <property type="protein sequence ID" value="ESK66320.1"/>
    <property type="molecule type" value="Genomic_DNA"/>
</dbReference>
<dbReference type="GeneID" id="84818064"/>
<dbReference type="PANTHER" id="PTHR36112">
    <property type="entry name" value="RIBOSOMAL RNA SMALL SUBUNIT METHYLTRANSFERASE J"/>
    <property type="match status" value="1"/>
</dbReference>
<keyword evidence="2" id="KW-1185">Reference proteome</keyword>
<accession>W1Q4Y9</accession>
<evidence type="ECO:0008006" key="3">
    <source>
        <dbReference type="Google" id="ProtNLM"/>
    </source>
</evidence>
<dbReference type="InterPro" id="IPR007536">
    <property type="entry name" value="16SrRNA_methylTrfase_J"/>
</dbReference>